<dbReference type="AlphaFoldDB" id="A0ABD2S951"/>
<feature type="transmembrane region" description="Helical" evidence="2">
    <location>
        <begin position="189"/>
        <end position="221"/>
    </location>
</feature>
<comment type="caution">
    <text evidence="3">The sequence shown here is derived from an EMBL/GenBank/DDBJ whole genome shotgun (WGS) entry which is preliminary data.</text>
</comment>
<evidence type="ECO:0000256" key="2">
    <source>
        <dbReference type="SAM" id="Phobius"/>
    </source>
</evidence>
<dbReference type="PANTHER" id="PTHR35275:SF1">
    <property type="entry name" value="OS07G0585900 PROTEIN"/>
    <property type="match status" value="1"/>
</dbReference>
<evidence type="ECO:0000256" key="1">
    <source>
        <dbReference type="SAM" id="MobiDB-lite"/>
    </source>
</evidence>
<reference evidence="3 4" key="1">
    <citation type="submission" date="2024-05" db="EMBL/GenBank/DDBJ databases">
        <title>De novo assembly of an allotetraploid wild potato.</title>
        <authorList>
            <person name="Hosaka A.J."/>
        </authorList>
    </citation>
    <scope>NUCLEOTIDE SEQUENCE [LARGE SCALE GENOMIC DNA]</scope>
    <source>
        <tissue evidence="3">Young leaves</tissue>
    </source>
</reference>
<dbReference type="EMBL" id="JBJKTR010000016">
    <property type="protein sequence ID" value="KAL3340349.1"/>
    <property type="molecule type" value="Genomic_DNA"/>
</dbReference>
<dbReference type="InterPro" id="IPR045880">
    <property type="entry name" value="ZCF37"/>
</dbReference>
<sequence length="279" mass="32729">FSVPLKYNSTQTQIFSIPKKKFQFFCLLLLFNMVNPFICGSFHHQDDDDFEIFSPCSTPKRSKKSLLRSSNKNNPYSNRGLDKFFALLADLEDKKQRIYSEIAPDDISFVRFVFSNSNDAKPIIVKLKDKKSSKDYQEERIESPKKQMTREVYEYCQERKAESAEKRVIKKSVSKWSLMKWENLKRPMFYLPLTIILILVFLAIYGRSFAIVCTSIGWYLIPTIRGGDSRSSISTRKPKRKKDYMRRFSEKSVVREEPISPRSVMNGPSGKYDHRKSWS</sequence>
<accession>A0ABD2S951</accession>
<feature type="region of interest" description="Disordered" evidence="1">
    <location>
        <begin position="227"/>
        <end position="279"/>
    </location>
</feature>
<protein>
    <submittedName>
        <fullName evidence="3">Uncharacterized protein</fullName>
    </submittedName>
</protein>
<keyword evidence="2" id="KW-1133">Transmembrane helix</keyword>
<dbReference type="Proteomes" id="UP001627284">
    <property type="component" value="Unassembled WGS sequence"/>
</dbReference>
<organism evidence="3 4">
    <name type="scientific">Solanum stoloniferum</name>
    <dbReference type="NCBI Taxonomy" id="62892"/>
    <lineage>
        <taxon>Eukaryota</taxon>
        <taxon>Viridiplantae</taxon>
        <taxon>Streptophyta</taxon>
        <taxon>Embryophyta</taxon>
        <taxon>Tracheophyta</taxon>
        <taxon>Spermatophyta</taxon>
        <taxon>Magnoliopsida</taxon>
        <taxon>eudicotyledons</taxon>
        <taxon>Gunneridae</taxon>
        <taxon>Pentapetalae</taxon>
        <taxon>asterids</taxon>
        <taxon>lamiids</taxon>
        <taxon>Solanales</taxon>
        <taxon>Solanaceae</taxon>
        <taxon>Solanoideae</taxon>
        <taxon>Solaneae</taxon>
        <taxon>Solanum</taxon>
    </lineage>
</organism>
<feature type="non-terminal residue" evidence="3">
    <location>
        <position position="1"/>
    </location>
</feature>
<keyword evidence="2" id="KW-0472">Membrane</keyword>
<evidence type="ECO:0000313" key="3">
    <source>
        <dbReference type="EMBL" id="KAL3340349.1"/>
    </source>
</evidence>
<keyword evidence="2" id="KW-0812">Transmembrane</keyword>
<feature type="compositionally biased region" description="Basic and acidic residues" evidence="1">
    <location>
        <begin position="245"/>
        <end position="259"/>
    </location>
</feature>
<evidence type="ECO:0000313" key="4">
    <source>
        <dbReference type="Proteomes" id="UP001627284"/>
    </source>
</evidence>
<keyword evidence="4" id="KW-1185">Reference proteome</keyword>
<name>A0ABD2S951_9SOLN</name>
<gene>
    <name evidence="3" type="ORF">AABB24_028801</name>
</gene>
<dbReference type="PANTHER" id="PTHR35275">
    <property type="entry name" value="ZCF37"/>
    <property type="match status" value="1"/>
</dbReference>
<proteinExistence type="predicted"/>